<gene>
    <name evidence="1" type="ORF">B5F14_00745</name>
</gene>
<evidence type="ECO:0000313" key="2">
    <source>
        <dbReference type="Proteomes" id="UP000195447"/>
    </source>
</evidence>
<keyword evidence="2" id="KW-1185">Reference proteome</keyword>
<reference evidence="2" key="1">
    <citation type="submission" date="2017-04" db="EMBL/GenBank/DDBJ databases">
        <title>Function of individual gut microbiota members based on whole genome sequencing of pure cultures obtained from chicken caecum.</title>
        <authorList>
            <person name="Medvecky M."/>
            <person name="Cejkova D."/>
            <person name="Polansky O."/>
            <person name="Karasova D."/>
            <person name="Kubasova T."/>
            <person name="Cizek A."/>
            <person name="Rychlik I."/>
        </authorList>
    </citation>
    <scope>NUCLEOTIDE SEQUENCE [LARGE SCALE GENOMIC DNA]</scope>
    <source>
        <strain evidence="2">An178</strain>
    </source>
</reference>
<dbReference type="InterPro" id="IPR036412">
    <property type="entry name" value="HAD-like_sf"/>
</dbReference>
<name>A0A1Y4LZD3_9FIRM</name>
<dbReference type="SUPFAM" id="SSF56784">
    <property type="entry name" value="HAD-like"/>
    <property type="match status" value="1"/>
</dbReference>
<protein>
    <recommendedName>
        <fullName evidence="3">Haloacid dehalogenase</fullName>
    </recommendedName>
</protein>
<dbReference type="EMBL" id="NFKM01000001">
    <property type="protein sequence ID" value="OUP61945.1"/>
    <property type="molecule type" value="Genomic_DNA"/>
</dbReference>
<dbReference type="GO" id="GO:0000287">
    <property type="term" value="F:magnesium ion binding"/>
    <property type="evidence" value="ECO:0007669"/>
    <property type="project" value="TreeGrafter"/>
</dbReference>
<evidence type="ECO:0000313" key="1">
    <source>
        <dbReference type="EMBL" id="OUP61945.1"/>
    </source>
</evidence>
<dbReference type="PANTHER" id="PTHR10000:SF25">
    <property type="entry name" value="PHOSPHATASE YKRA-RELATED"/>
    <property type="match status" value="1"/>
</dbReference>
<dbReference type="Gene3D" id="3.40.50.1000">
    <property type="entry name" value="HAD superfamily/HAD-like"/>
    <property type="match status" value="1"/>
</dbReference>
<dbReference type="Proteomes" id="UP000195447">
    <property type="component" value="Unassembled WGS sequence"/>
</dbReference>
<dbReference type="PROSITE" id="PS01229">
    <property type="entry name" value="COF_2"/>
    <property type="match status" value="1"/>
</dbReference>
<sequence>MIVFLDLDDTLWRWHQVCSSAKESIIQAHRNGHKIFINTGRTKCEVPLKPLEGLPIDGYCFSAGSEILIENKQVLYKPLRPQIVKALIDRIEPMNPGMSLEGSQKTFQNEVNYEIFKKFAKDDRTGAGMMVHHHLSEITEDDYRQIMKVSIHYPEGSDISNLIDNLPEGLVFTPFKNTGGEITNCTYNKATAIQFVKSYYQSDEKTMAVGDSENDITMLKEADISIAMGNGNDHVKKISNYITTNIDEDGLKNAFKHFGLID</sequence>
<dbReference type="GO" id="GO:0016791">
    <property type="term" value="F:phosphatase activity"/>
    <property type="evidence" value="ECO:0007669"/>
    <property type="project" value="TreeGrafter"/>
</dbReference>
<accession>A0A1Y4LZD3</accession>
<dbReference type="InterPro" id="IPR023214">
    <property type="entry name" value="HAD_sf"/>
</dbReference>
<evidence type="ECO:0008006" key="3">
    <source>
        <dbReference type="Google" id="ProtNLM"/>
    </source>
</evidence>
<dbReference type="GO" id="GO:0005829">
    <property type="term" value="C:cytosol"/>
    <property type="evidence" value="ECO:0007669"/>
    <property type="project" value="TreeGrafter"/>
</dbReference>
<organism evidence="1 2">
    <name type="scientific">Faecalitalea cylindroides</name>
    <dbReference type="NCBI Taxonomy" id="39483"/>
    <lineage>
        <taxon>Bacteria</taxon>
        <taxon>Bacillati</taxon>
        <taxon>Bacillota</taxon>
        <taxon>Erysipelotrichia</taxon>
        <taxon>Erysipelotrichales</taxon>
        <taxon>Erysipelotrichaceae</taxon>
        <taxon>Faecalitalea</taxon>
    </lineage>
</organism>
<dbReference type="Gene3D" id="3.30.1240.10">
    <property type="match status" value="1"/>
</dbReference>
<dbReference type="AlphaFoldDB" id="A0A1Y4LZD3"/>
<proteinExistence type="predicted"/>
<comment type="caution">
    <text evidence="1">The sequence shown here is derived from an EMBL/GenBank/DDBJ whole genome shotgun (WGS) entry which is preliminary data.</text>
</comment>
<dbReference type="Pfam" id="PF08282">
    <property type="entry name" value="Hydrolase_3"/>
    <property type="match status" value="1"/>
</dbReference>
<dbReference type="RefSeq" id="WP_087158012.1">
    <property type="nucleotide sequence ID" value="NZ_NFKM01000001.1"/>
</dbReference>
<dbReference type="PANTHER" id="PTHR10000">
    <property type="entry name" value="PHOSPHOSERINE PHOSPHATASE"/>
    <property type="match status" value="1"/>
</dbReference>